<dbReference type="EMBL" id="CAFABA010000006">
    <property type="protein sequence ID" value="CAB4814983.1"/>
    <property type="molecule type" value="Genomic_DNA"/>
</dbReference>
<dbReference type="InterPro" id="IPR034660">
    <property type="entry name" value="DinB/YfiT-like"/>
</dbReference>
<dbReference type="AlphaFoldDB" id="A0A6J6Z395"/>
<dbReference type="InterPro" id="IPR024344">
    <property type="entry name" value="MDMPI_metal-binding"/>
</dbReference>
<dbReference type="Gene3D" id="1.20.120.450">
    <property type="entry name" value="dinb family like domain"/>
    <property type="match status" value="1"/>
</dbReference>
<dbReference type="GO" id="GO:0046872">
    <property type="term" value="F:metal ion binding"/>
    <property type="evidence" value="ECO:0007669"/>
    <property type="project" value="InterPro"/>
</dbReference>
<protein>
    <submittedName>
        <fullName evidence="3">Unannotated protein</fullName>
    </submittedName>
</protein>
<dbReference type="EMBL" id="CAFBMH010000020">
    <property type="protein sequence ID" value="CAB4900223.1"/>
    <property type="molecule type" value="Genomic_DNA"/>
</dbReference>
<proteinExistence type="predicted"/>
<dbReference type="NCBIfam" id="TIGR03083">
    <property type="entry name" value="maleylpyruvate isomerase family mycothiol-dependent enzyme"/>
    <property type="match status" value="1"/>
</dbReference>
<organism evidence="3">
    <name type="scientific">freshwater metagenome</name>
    <dbReference type="NCBI Taxonomy" id="449393"/>
    <lineage>
        <taxon>unclassified sequences</taxon>
        <taxon>metagenomes</taxon>
        <taxon>ecological metagenomes</taxon>
    </lineage>
</organism>
<dbReference type="SUPFAM" id="SSF109854">
    <property type="entry name" value="DinB/YfiT-like putative metalloenzymes"/>
    <property type="match status" value="1"/>
</dbReference>
<reference evidence="3" key="1">
    <citation type="submission" date="2020-05" db="EMBL/GenBank/DDBJ databases">
        <authorList>
            <person name="Chiriac C."/>
            <person name="Salcher M."/>
            <person name="Ghai R."/>
            <person name="Kavagutti S V."/>
        </authorList>
    </citation>
    <scope>NUCLEOTIDE SEQUENCE</scope>
</reference>
<evidence type="ECO:0000313" key="3">
    <source>
        <dbReference type="EMBL" id="CAB4814983.1"/>
    </source>
</evidence>
<feature type="domain" description="Mycothiol-dependent maleylpyruvate isomerase metal-binding" evidence="1">
    <location>
        <begin position="26"/>
        <end position="163"/>
    </location>
</feature>
<evidence type="ECO:0000259" key="1">
    <source>
        <dbReference type="Pfam" id="PF11716"/>
    </source>
</evidence>
<evidence type="ECO:0000313" key="4">
    <source>
        <dbReference type="EMBL" id="CAB4900223.1"/>
    </source>
</evidence>
<evidence type="ECO:0000313" key="2">
    <source>
        <dbReference type="EMBL" id="CAB4744962.1"/>
    </source>
</evidence>
<dbReference type="EMBL" id="CAEZYR010000047">
    <property type="protein sequence ID" value="CAB4744962.1"/>
    <property type="molecule type" value="Genomic_DNA"/>
</dbReference>
<dbReference type="InterPro" id="IPR017517">
    <property type="entry name" value="Maleyloyr_isom"/>
</dbReference>
<gene>
    <name evidence="2" type="ORF">UFOPK2754_01445</name>
    <name evidence="3" type="ORF">UFOPK3139_00280</name>
    <name evidence="4" type="ORF">UFOPK3543_00822</name>
</gene>
<accession>A0A6J6Z395</accession>
<sequence>MPGGVRTTRPMTDDELAIAGAINALEDSLEATIALCDMLAPAQWRLPTACPGWTVRDQVAHLAGLEALLLGHPRPEHQLPSFAHVVSDVDREIEIDVDVRRTRPVTDVLDELRELAALHIAKLRADPPDPTTRLPHVGGVELPARLALTLRVCDVWTHGEDIRRAVGYEPDLAAPAAEITTELFLRGFARAVENLALPDGSVIVLEITEPFPSTQVIAFDTEPTNTPTVMLRMDVANFTALSAGRIGPSDATVEIEGDRALARSILAAMVATP</sequence>
<name>A0A6J6Z395_9ZZZZ</name>
<dbReference type="Pfam" id="PF11716">
    <property type="entry name" value="MDMPI_N"/>
    <property type="match status" value="1"/>
</dbReference>